<feature type="transmembrane region" description="Helical" evidence="19">
    <location>
        <begin position="110"/>
        <end position="129"/>
    </location>
</feature>
<evidence type="ECO:0000256" key="3">
    <source>
        <dbReference type="ARBA" id="ARBA00004663"/>
    </source>
</evidence>
<comment type="similarity">
    <text evidence="4 19">Belongs to the CobS family.</text>
</comment>
<comment type="caution">
    <text evidence="20">The sequence shown here is derived from an EMBL/GenBank/DDBJ whole genome shotgun (WGS) entry which is preliminary data.</text>
</comment>
<dbReference type="RefSeq" id="WP_201917101.1">
    <property type="nucleotide sequence ID" value="NZ_BAABAX010000021.1"/>
</dbReference>
<evidence type="ECO:0000256" key="8">
    <source>
        <dbReference type="ARBA" id="ARBA00022573"/>
    </source>
</evidence>
<evidence type="ECO:0000313" key="21">
    <source>
        <dbReference type="Proteomes" id="UP000651057"/>
    </source>
</evidence>
<organism evidence="20 21">
    <name type="scientific">Aquimarina mytili</name>
    <dbReference type="NCBI Taxonomy" id="874423"/>
    <lineage>
        <taxon>Bacteria</taxon>
        <taxon>Pseudomonadati</taxon>
        <taxon>Bacteroidota</taxon>
        <taxon>Flavobacteriia</taxon>
        <taxon>Flavobacteriales</taxon>
        <taxon>Flavobacteriaceae</taxon>
        <taxon>Aquimarina</taxon>
    </lineage>
</organism>
<keyword evidence="7 19" id="KW-1003">Cell membrane</keyword>
<dbReference type="PANTHER" id="PTHR34148">
    <property type="entry name" value="ADENOSYLCOBINAMIDE-GDP RIBAZOLETRANSFERASE"/>
    <property type="match status" value="1"/>
</dbReference>
<dbReference type="HAMAP" id="MF_00719">
    <property type="entry name" value="CobS"/>
    <property type="match status" value="1"/>
</dbReference>
<dbReference type="GO" id="GO:0005886">
    <property type="term" value="C:plasma membrane"/>
    <property type="evidence" value="ECO:0007669"/>
    <property type="project" value="UniProtKB-SubCell"/>
</dbReference>
<dbReference type="AlphaFoldDB" id="A0A937D511"/>
<evidence type="ECO:0000256" key="2">
    <source>
        <dbReference type="ARBA" id="ARBA00004651"/>
    </source>
</evidence>
<dbReference type="Pfam" id="PF02654">
    <property type="entry name" value="CobS"/>
    <property type="match status" value="1"/>
</dbReference>
<evidence type="ECO:0000256" key="17">
    <source>
        <dbReference type="ARBA" id="ARBA00048623"/>
    </source>
</evidence>
<gene>
    <name evidence="19" type="primary">cobS</name>
    <name evidence="20" type="ORF">JJQ60_04645</name>
</gene>
<evidence type="ECO:0000256" key="4">
    <source>
        <dbReference type="ARBA" id="ARBA00010561"/>
    </source>
</evidence>
<accession>A0A937D511</accession>
<comment type="function">
    <text evidence="14 19">Joins adenosylcobinamide-GDP and alpha-ribazole to generate adenosylcobalamin (Ado-cobalamin). Also synthesizes adenosylcobalamin 5'-phosphate from adenosylcobinamide-GDP and alpha-ribazole 5'-phosphate.</text>
</comment>
<dbReference type="PANTHER" id="PTHR34148:SF1">
    <property type="entry name" value="ADENOSYLCOBINAMIDE-GDP RIBAZOLETRANSFERASE"/>
    <property type="match status" value="1"/>
</dbReference>
<comment type="catalytic activity">
    <reaction evidence="18 19">
        <text>alpha-ribazole 5'-phosphate + adenosylcob(III)inamide-GDP = adenosylcob(III)alamin 5'-phosphate + GMP + H(+)</text>
        <dbReference type="Rhea" id="RHEA:23560"/>
        <dbReference type="ChEBI" id="CHEBI:15378"/>
        <dbReference type="ChEBI" id="CHEBI:57918"/>
        <dbReference type="ChEBI" id="CHEBI:58115"/>
        <dbReference type="ChEBI" id="CHEBI:60487"/>
        <dbReference type="ChEBI" id="CHEBI:60493"/>
        <dbReference type="EC" id="2.7.8.26"/>
    </reaction>
</comment>
<keyword evidence="21" id="KW-1185">Reference proteome</keyword>
<evidence type="ECO:0000256" key="14">
    <source>
        <dbReference type="ARBA" id="ARBA00025228"/>
    </source>
</evidence>
<dbReference type="EMBL" id="JAERQJ010000001">
    <property type="protein sequence ID" value="MBL0682794.1"/>
    <property type="molecule type" value="Genomic_DNA"/>
</dbReference>
<evidence type="ECO:0000256" key="12">
    <source>
        <dbReference type="ARBA" id="ARBA00022989"/>
    </source>
</evidence>
<dbReference type="GO" id="GO:0009236">
    <property type="term" value="P:cobalamin biosynthetic process"/>
    <property type="evidence" value="ECO:0007669"/>
    <property type="project" value="UniProtKB-UniRule"/>
</dbReference>
<evidence type="ECO:0000256" key="11">
    <source>
        <dbReference type="ARBA" id="ARBA00022842"/>
    </source>
</evidence>
<keyword evidence="10 19" id="KW-0812">Transmembrane</keyword>
<dbReference type="InterPro" id="IPR003805">
    <property type="entry name" value="CobS"/>
</dbReference>
<dbReference type="GO" id="GO:0051073">
    <property type="term" value="F:adenosylcobinamide-GDP ribazoletransferase activity"/>
    <property type="evidence" value="ECO:0007669"/>
    <property type="project" value="UniProtKB-UniRule"/>
</dbReference>
<evidence type="ECO:0000256" key="19">
    <source>
        <dbReference type="HAMAP-Rule" id="MF_00719"/>
    </source>
</evidence>
<evidence type="ECO:0000256" key="15">
    <source>
        <dbReference type="ARBA" id="ARBA00032605"/>
    </source>
</evidence>
<comment type="pathway">
    <text evidence="3 19">Cofactor biosynthesis; adenosylcobalamin biosynthesis; adenosylcobalamin from cob(II)yrinate a,c-diamide: step 7/7.</text>
</comment>
<evidence type="ECO:0000313" key="20">
    <source>
        <dbReference type="EMBL" id="MBL0682794.1"/>
    </source>
</evidence>
<evidence type="ECO:0000256" key="10">
    <source>
        <dbReference type="ARBA" id="ARBA00022692"/>
    </source>
</evidence>
<evidence type="ECO:0000256" key="18">
    <source>
        <dbReference type="ARBA" id="ARBA00049504"/>
    </source>
</evidence>
<evidence type="ECO:0000256" key="16">
    <source>
        <dbReference type="ARBA" id="ARBA00032853"/>
    </source>
</evidence>
<dbReference type="Proteomes" id="UP000651057">
    <property type="component" value="Unassembled WGS sequence"/>
</dbReference>
<proteinExistence type="inferred from homology"/>
<sequence length="254" mass="28515">MKKEIHIFFTALMFFTRIPCPKWVNHNPQYLRLSSKYFPLVGSIVGGIGALVFYGASFIFSVEISILLSMLATIYTTGAFHEDGFADVCDGFGGGWTKSKILLIMKDSRLGTYGTTGLLLILSIKFAALRETEMHYIPLVLISGHSLSRFIATTLIFTHPYVRDTDDSKVKPAAKSMSINMIITSGIFGIAPLFFFKNPWVFFVIVPMYISKMFLAAKFKKWIGGQTGDCAGAVQQLSEVVFYLTFISLWKFIW</sequence>
<dbReference type="EC" id="2.7.8.26" evidence="5 19"/>
<evidence type="ECO:0000256" key="1">
    <source>
        <dbReference type="ARBA" id="ARBA00001946"/>
    </source>
</evidence>
<evidence type="ECO:0000256" key="7">
    <source>
        <dbReference type="ARBA" id="ARBA00022475"/>
    </source>
</evidence>
<evidence type="ECO:0000256" key="6">
    <source>
        <dbReference type="ARBA" id="ARBA00015850"/>
    </source>
</evidence>
<feature type="transmembrane region" description="Helical" evidence="19">
    <location>
        <begin position="37"/>
        <end position="60"/>
    </location>
</feature>
<protein>
    <recommendedName>
        <fullName evidence="6 19">Adenosylcobinamide-GDP ribazoletransferase</fullName>
        <ecNumber evidence="5 19">2.7.8.26</ecNumber>
    </recommendedName>
    <alternativeName>
        <fullName evidence="16 19">Cobalamin synthase</fullName>
    </alternativeName>
    <alternativeName>
        <fullName evidence="15 19">Cobalamin-5'-phosphate synthase</fullName>
    </alternativeName>
</protein>
<reference evidence="20" key="1">
    <citation type="submission" date="2021-01" db="EMBL/GenBank/DDBJ databases">
        <authorList>
            <person name="Zhong Y.L."/>
        </authorList>
    </citation>
    <scope>NUCLEOTIDE SEQUENCE</scope>
    <source>
        <strain evidence="20">KCTC 23302</strain>
    </source>
</reference>
<comment type="catalytic activity">
    <reaction evidence="17 19">
        <text>alpha-ribazole + adenosylcob(III)inamide-GDP = adenosylcob(III)alamin + GMP + H(+)</text>
        <dbReference type="Rhea" id="RHEA:16049"/>
        <dbReference type="ChEBI" id="CHEBI:10329"/>
        <dbReference type="ChEBI" id="CHEBI:15378"/>
        <dbReference type="ChEBI" id="CHEBI:18408"/>
        <dbReference type="ChEBI" id="CHEBI:58115"/>
        <dbReference type="ChEBI" id="CHEBI:60487"/>
        <dbReference type="EC" id="2.7.8.26"/>
    </reaction>
</comment>
<comment type="cofactor">
    <cofactor evidence="1 19">
        <name>Mg(2+)</name>
        <dbReference type="ChEBI" id="CHEBI:18420"/>
    </cofactor>
</comment>
<name>A0A937D511_9FLAO</name>
<keyword evidence="8 19" id="KW-0169">Cobalamin biosynthesis</keyword>
<keyword evidence="11 19" id="KW-0460">Magnesium</keyword>
<evidence type="ECO:0000256" key="9">
    <source>
        <dbReference type="ARBA" id="ARBA00022679"/>
    </source>
</evidence>
<evidence type="ECO:0000256" key="13">
    <source>
        <dbReference type="ARBA" id="ARBA00023136"/>
    </source>
</evidence>
<keyword evidence="13 19" id="KW-0472">Membrane</keyword>
<keyword evidence="12 19" id="KW-1133">Transmembrane helix</keyword>
<feature type="transmembrane region" description="Helical" evidence="19">
    <location>
        <begin position="177"/>
        <end position="194"/>
    </location>
</feature>
<comment type="subcellular location">
    <subcellularLocation>
        <location evidence="2 19">Cell membrane</location>
        <topology evidence="2 19">Multi-pass membrane protein</topology>
    </subcellularLocation>
</comment>
<keyword evidence="9 19" id="KW-0808">Transferase</keyword>
<evidence type="ECO:0000256" key="5">
    <source>
        <dbReference type="ARBA" id="ARBA00013200"/>
    </source>
</evidence>
<dbReference type="GO" id="GO:0008818">
    <property type="term" value="F:cobalamin 5'-phosphate synthase activity"/>
    <property type="evidence" value="ECO:0007669"/>
    <property type="project" value="UniProtKB-UniRule"/>
</dbReference>
<dbReference type="NCBIfam" id="NF001277">
    <property type="entry name" value="PRK00235.1-3"/>
    <property type="match status" value="1"/>
</dbReference>
<feature type="transmembrane region" description="Helical" evidence="19">
    <location>
        <begin position="135"/>
        <end position="157"/>
    </location>
</feature>